<protein>
    <recommendedName>
        <fullName evidence="2">Receptor L-domain domain-containing protein</fullName>
    </recommendedName>
</protein>
<name>A0A2G5SLF6_9PELO</name>
<feature type="domain" description="Receptor L-domain" evidence="2">
    <location>
        <begin position="194"/>
        <end position="295"/>
    </location>
</feature>
<dbReference type="PANTHER" id="PTHR21662">
    <property type="entry name" value="RECEPTOR PROTEIN-TYROSINE KINASE"/>
    <property type="match status" value="1"/>
</dbReference>
<proteinExistence type="predicted"/>
<reference evidence="4" key="1">
    <citation type="submission" date="2017-10" db="EMBL/GenBank/DDBJ databases">
        <title>Rapid genome shrinkage in a self-fertile nematode reveals novel sperm competition proteins.</title>
        <authorList>
            <person name="Yin D."/>
            <person name="Schwarz E.M."/>
            <person name="Thomas C.G."/>
            <person name="Felde R.L."/>
            <person name="Korf I.F."/>
            <person name="Cutter A.D."/>
            <person name="Schartner C.M."/>
            <person name="Ralston E.J."/>
            <person name="Meyer B.J."/>
            <person name="Haag E.S."/>
        </authorList>
    </citation>
    <scope>NUCLEOTIDE SEQUENCE [LARGE SCALE GENOMIC DNA]</scope>
    <source>
        <strain evidence="4">JU1422</strain>
    </source>
</reference>
<dbReference type="Proteomes" id="UP000230233">
    <property type="component" value="Chromosome X"/>
</dbReference>
<comment type="caution">
    <text evidence="3">The sequence shown here is derived from an EMBL/GenBank/DDBJ whole genome shotgun (WGS) entry which is preliminary data.</text>
</comment>
<organism evidence="3 4">
    <name type="scientific">Caenorhabditis nigoni</name>
    <dbReference type="NCBI Taxonomy" id="1611254"/>
    <lineage>
        <taxon>Eukaryota</taxon>
        <taxon>Metazoa</taxon>
        <taxon>Ecdysozoa</taxon>
        <taxon>Nematoda</taxon>
        <taxon>Chromadorea</taxon>
        <taxon>Rhabditida</taxon>
        <taxon>Rhabditina</taxon>
        <taxon>Rhabditomorpha</taxon>
        <taxon>Rhabditoidea</taxon>
        <taxon>Rhabditidae</taxon>
        <taxon>Peloderinae</taxon>
        <taxon>Caenorhabditis</taxon>
    </lineage>
</organism>
<sequence length="548" mass="62121">MKMILVFFILIFPVYFAVREQGPPENPGLFNEFENYYDIHINESTIFLPDTSPDFAIGQALYIHGNIKISMRELTAYFQKYDTFRYGVRVNNTNLETLSFLQPWFVNPLDDSVNSVEITNNRNLTSLGFDFKDCTYCYGSVVITNNPKLNLKNDCDGIIAIYNTRRKISGNLADCGCEIIGGFNKFISTMPSSCWMLFGNVTIDENSDLGVLQKKFANVTRINGGLSVQKTLFTDLSFLRSIELIDSDPYQSTVFYSIVIKNNPNLISLGMHAKRDGLYLTIRDNPKLCVTPEELTNFYAGLGLDSNLDVTVCFKNETSPKWCELKNTTSLANLPEGCEVLVGDLVFDEDFDFENSYKLFYVEYIFGSFTITNSSLRTLNMLPNLIKIRSIRDNKNPIHISNNSGLHEIFFTFSFQGVESGESCVIENNPSLAMDVHTCSILKGRKEPKTGNNFQNCGDDTTTTSVRKYDSTPLNIDVYKGVPKFLEVSHAVDDPGTVTQNNTWDRNFTFIEDSDEDEDEEPEKSTSCFQKSIYLNITVVLLIFLIFE</sequence>
<feature type="signal peptide" evidence="1">
    <location>
        <begin position="1"/>
        <end position="17"/>
    </location>
</feature>
<dbReference type="PANTHER" id="PTHR21662:SF58">
    <property type="entry name" value="RECEPTOR L-DOMAIN DOMAIN-CONTAINING PROTEIN"/>
    <property type="match status" value="1"/>
</dbReference>
<evidence type="ECO:0000313" key="4">
    <source>
        <dbReference type="Proteomes" id="UP000230233"/>
    </source>
</evidence>
<dbReference type="Pfam" id="PF01030">
    <property type="entry name" value="Recep_L_domain"/>
    <property type="match status" value="2"/>
</dbReference>
<gene>
    <name evidence="3" type="primary">Cnig_chr_X.g22721</name>
    <name evidence="3" type="ORF">B9Z55_022721</name>
</gene>
<keyword evidence="1" id="KW-0732">Signal</keyword>
<dbReference type="InterPro" id="IPR000494">
    <property type="entry name" value="Rcpt_L-dom"/>
</dbReference>
<keyword evidence="4" id="KW-1185">Reference proteome</keyword>
<dbReference type="SUPFAM" id="SSF52058">
    <property type="entry name" value="L domain-like"/>
    <property type="match status" value="3"/>
</dbReference>
<dbReference type="InterPro" id="IPR036941">
    <property type="entry name" value="Rcpt_L-dom_sf"/>
</dbReference>
<evidence type="ECO:0000256" key="1">
    <source>
        <dbReference type="SAM" id="SignalP"/>
    </source>
</evidence>
<accession>A0A2G5SLF6</accession>
<dbReference type="OrthoDB" id="5791480at2759"/>
<feature type="chain" id="PRO_5013868963" description="Receptor L-domain domain-containing protein" evidence="1">
    <location>
        <begin position="18"/>
        <end position="548"/>
    </location>
</feature>
<evidence type="ECO:0000259" key="2">
    <source>
        <dbReference type="Pfam" id="PF01030"/>
    </source>
</evidence>
<evidence type="ECO:0000313" key="3">
    <source>
        <dbReference type="EMBL" id="PIC15934.1"/>
    </source>
</evidence>
<dbReference type="InterPro" id="IPR053079">
    <property type="entry name" value="SPS2_domain"/>
</dbReference>
<dbReference type="Gene3D" id="3.80.20.20">
    <property type="entry name" value="Receptor L-domain"/>
    <property type="match status" value="2"/>
</dbReference>
<dbReference type="EMBL" id="PDUG01000006">
    <property type="protein sequence ID" value="PIC15934.1"/>
    <property type="molecule type" value="Genomic_DNA"/>
</dbReference>
<feature type="domain" description="Receptor L-domain" evidence="2">
    <location>
        <begin position="337"/>
        <end position="435"/>
    </location>
</feature>
<dbReference type="AlphaFoldDB" id="A0A2G5SLF6"/>